<feature type="compositionally biased region" description="Basic and acidic residues" evidence="1">
    <location>
        <begin position="76"/>
        <end position="90"/>
    </location>
</feature>
<proteinExistence type="predicted"/>
<dbReference type="AlphaFoldDB" id="A0A4C1U807"/>
<reference evidence="2 3" key="1">
    <citation type="journal article" date="2019" name="Commun. Biol.">
        <title>The bagworm genome reveals a unique fibroin gene that provides high tensile strength.</title>
        <authorList>
            <person name="Kono N."/>
            <person name="Nakamura H."/>
            <person name="Ohtoshi R."/>
            <person name="Tomita M."/>
            <person name="Numata K."/>
            <person name="Arakawa K."/>
        </authorList>
    </citation>
    <scope>NUCLEOTIDE SEQUENCE [LARGE SCALE GENOMIC DNA]</scope>
</reference>
<accession>A0A4C1U807</accession>
<evidence type="ECO:0000313" key="2">
    <source>
        <dbReference type="EMBL" id="GBP22532.1"/>
    </source>
</evidence>
<gene>
    <name evidence="2" type="ORF">EVAR_84769_1</name>
</gene>
<sequence length="99" mass="11194">MELQSKSGTKPKSALDQNEIKDDELYWDHDGHDGHSVIIIVVVYKRDVRNETELKFKIKIIIESEMESKITNAAEAKSKARPESKFRMELGSETSVGTG</sequence>
<organism evidence="2 3">
    <name type="scientific">Eumeta variegata</name>
    <name type="common">Bagworm moth</name>
    <name type="synonym">Eumeta japonica</name>
    <dbReference type="NCBI Taxonomy" id="151549"/>
    <lineage>
        <taxon>Eukaryota</taxon>
        <taxon>Metazoa</taxon>
        <taxon>Ecdysozoa</taxon>
        <taxon>Arthropoda</taxon>
        <taxon>Hexapoda</taxon>
        <taxon>Insecta</taxon>
        <taxon>Pterygota</taxon>
        <taxon>Neoptera</taxon>
        <taxon>Endopterygota</taxon>
        <taxon>Lepidoptera</taxon>
        <taxon>Glossata</taxon>
        <taxon>Ditrysia</taxon>
        <taxon>Tineoidea</taxon>
        <taxon>Psychidae</taxon>
        <taxon>Oiketicinae</taxon>
        <taxon>Eumeta</taxon>
    </lineage>
</organism>
<evidence type="ECO:0000313" key="3">
    <source>
        <dbReference type="Proteomes" id="UP000299102"/>
    </source>
</evidence>
<dbReference type="EMBL" id="BGZK01000141">
    <property type="protein sequence ID" value="GBP22532.1"/>
    <property type="molecule type" value="Genomic_DNA"/>
</dbReference>
<name>A0A4C1U807_EUMVA</name>
<keyword evidence="3" id="KW-1185">Reference proteome</keyword>
<dbReference type="Proteomes" id="UP000299102">
    <property type="component" value="Unassembled WGS sequence"/>
</dbReference>
<evidence type="ECO:0000256" key="1">
    <source>
        <dbReference type="SAM" id="MobiDB-lite"/>
    </source>
</evidence>
<comment type="caution">
    <text evidence="2">The sequence shown here is derived from an EMBL/GenBank/DDBJ whole genome shotgun (WGS) entry which is preliminary data.</text>
</comment>
<feature type="region of interest" description="Disordered" evidence="1">
    <location>
        <begin position="73"/>
        <end position="99"/>
    </location>
</feature>
<protein>
    <submittedName>
        <fullName evidence="2">Uncharacterized protein</fullName>
    </submittedName>
</protein>